<sequence length="151" mass="18140">MSSDLLPFIRNWKVEDLESLSDHRYISFTLSTTRPCPPSRRIKQRRWNLKKFDKNFFGAALSWIGHEQEVEDHNNVTQMIDWLDKIMVEASDVAAPRINPKKPRRQAYWWKESVAELRHSCIYARRLWQRAKKGRRHQETVDELGTTYKLR</sequence>
<feature type="non-terminal residue" evidence="1">
    <location>
        <position position="151"/>
    </location>
</feature>
<dbReference type="AlphaFoldDB" id="A0AAV2MW17"/>
<keyword evidence="2" id="KW-1185">Reference proteome</keyword>
<proteinExistence type="predicted"/>
<reference evidence="1" key="1">
    <citation type="submission" date="2024-04" db="EMBL/GenBank/DDBJ databases">
        <authorList>
            <consortium name="Molecular Ecology Group"/>
        </authorList>
    </citation>
    <scope>NUCLEOTIDE SEQUENCE</scope>
</reference>
<accession>A0AAV2MW17</accession>
<name>A0AAV2MW17_9HYME</name>
<evidence type="ECO:0000313" key="2">
    <source>
        <dbReference type="Proteomes" id="UP001497644"/>
    </source>
</evidence>
<dbReference type="EMBL" id="CAXIPU020000013">
    <property type="protein sequence ID" value="CAL1671563.1"/>
    <property type="molecule type" value="Genomic_DNA"/>
</dbReference>
<comment type="caution">
    <text evidence="1">The sequence shown here is derived from an EMBL/GenBank/DDBJ whole genome shotgun (WGS) entry which is preliminary data.</text>
</comment>
<evidence type="ECO:0008006" key="3">
    <source>
        <dbReference type="Google" id="ProtNLM"/>
    </source>
</evidence>
<evidence type="ECO:0000313" key="1">
    <source>
        <dbReference type="EMBL" id="CAL1671563.1"/>
    </source>
</evidence>
<organism evidence="1 2">
    <name type="scientific">Lasius platythorax</name>
    <dbReference type="NCBI Taxonomy" id="488582"/>
    <lineage>
        <taxon>Eukaryota</taxon>
        <taxon>Metazoa</taxon>
        <taxon>Ecdysozoa</taxon>
        <taxon>Arthropoda</taxon>
        <taxon>Hexapoda</taxon>
        <taxon>Insecta</taxon>
        <taxon>Pterygota</taxon>
        <taxon>Neoptera</taxon>
        <taxon>Endopterygota</taxon>
        <taxon>Hymenoptera</taxon>
        <taxon>Apocrita</taxon>
        <taxon>Aculeata</taxon>
        <taxon>Formicoidea</taxon>
        <taxon>Formicidae</taxon>
        <taxon>Formicinae</taxon>
        <taxon>Lasius</taxon>
        <taxon>Lasius</taxon>
    </lineage>
</organism>
<dbReference type="Proteomes" id="UP001497644">
    <property type="component" value="Unassembled WGS sequence"/>
</dbReference>
<protein>
    <recommendedName>
        <fullName evidence="3">Endonuclease/exonuclease/phosphatase domain-containing protein</fullName>
    </recommendedName>
</protein>
<gene>
    <name evidence="1" type="ORF">LPLAT_LOCUS1943</name>
</gene>